<dbReference type="EMBL" id="JAIBOA010000019">
    <property type="protein sequence ID" value="MBW8485935.1"/>
    <property type="molecule type" value="Genomic_DNA"/>
</dbReference>
<dbReference type="Proteomes" id="UP000774570">
    <property type="component" value="Unassembled WGS sequence"/>
</dbReference>
<evidence type="ECO:0000313" key="2">
    <source>
        <dbReference type="Proteomes" id="UP000774570"/>
    </source>
</evidence>
<comment type="caution">
    <text evidence="1">The sequence shown here is derived from an EMBL/GenBank/DDBJ whole genome shotgun (WGS) entry which is preliminary data.</text>
</comment>
<evidence type="ECO:0000313" key="1">
    <source>
        <dbReference type="EMBL" id="MBW8485935.1"/>
    </source>
</evidence>
<dbReference type="RefSeq" id="WP_220169172.1">
    <property type="nucleotide sequence ID" value="NZ_JAIBOA010000019.1"/>
</dbReference>
<protein>
    <submittedName>
        <fullName evidence="1">Uncharacterized protein</fullName>
    </submittedName>
</protein>
<sequence>MALEEALGEVHELSVLGRLAAVAAESAQGVLLRRREPFFSRSGAVPRGIRAFPRLGLGRFGLPGPPIAAVVFGTSARLGSLPTLFRFRFFGHTDGLSLSSFAGGMR</sequence>
<proteinExistence type="predicted"/>
<organism evidence="1 2">
    <name type="scientific">Actinomadura parmotrematis</name>
    <dbReference type="NCBI Taxonomy" id="2864039"/>
    <lineage>
        <taxon>Bacteria</taxon>
        <taxon>Bacillati</taxon>
        <taxon>Actinomycetota</taxon>
        <taxon>Actinomycetes</taxon>
        <taxon>Streptosporangiales</taxon>
        <taxon>Thermomonosporaceae</taxon>
        <taxon>Actinomadura</taxon>
    </lineage>
</organism>
<accession>A0ABS7G0L6</accession>
<name>A0ABS7G0L6_9ACTN</name>
<gene>
    <name evidence="1" type="ORF">K1Y72_26405</name>
</gene>
<keyword evidence="2" id="KW-1185">Reference proteome</keyword>
<reference evidence="1 2" key="1">
    <citation type="submission" date="2021-07" db="EMBL/GenBank/DDBJ databases">
        <title>Actinomadura sp. PM05-2 isolated from lichen.</title>
        <authorList>
            <person name="Somphong A."/>
            <person name="Phongsopitanun W."/>
            <person name="Tanasupawat S."/>
            <person name="Peongsungnone V."/>
        </authorList>
    </citation>
    <scope>NUCLEOTIDE SEQUENCE [LARGE SCALE GENOMIC DNA]</scope>
    <source>
        <strain evidence="1 2">PM05-2</strain>
    </source>
</reference>